<dbReference type="EMBL" id="CM018033">
    <property type="protein sequence ID" value="KAA8545291.1"/>
    <property type="molecule type" value="Genomic_DNA"/>
</dbReference>
<proteinExistence type="predicted"/>
<evidence type="ECO:0000313" key="1">
    <source>
        <dbReference type="EMBL" id="KAA8545291.1"/>
    </source>
</evidence>
<gene>
    <name evidence="1" type="ORF">F0562_020075</name>
</gene>
<keyword evidence="2" id="KW-1185">Reference proteome</keyword>
<dbReference type="AlphaFoldDB" id="A0A5J5BVI4"/>
<accession>A0A5J5BVI4</accession>
<sequence length="103" mass="12250">MRERKEKGERERERGGNELFNRSVNWRVGEYSYSSQRHSIKFGTPKSLALRPSLQWGILMQKARKPLEITRVEKSIKNKRRIRELYLQKHNNSFLCLLGNSTC</sequence>
<name>A0A5J5BVI4_9ASTE</name>
<dbReference type="Proteomes" id="UP000325577">
    <property type="component" value="Linkage Group LG10"/>
</dbReference>
<evidence type="ECO:0000313" key="2">
    <source>
        <dbReference type="Proteomes" id="UP000325577"/>
    </source>
</evidence>
<protein>
    <submittedName>
        <fullName evidence="1">Uncharacterized protein</fullName>
    </submittedName>
</protein>
<reference evidence="1 2" key="1">
    <citation type="submission" date="2019-09" db="EMBL/GenBank/DDBJ databases">
        <title>A chromosome-level genome assembly of the Chinese tupelo Nyssa sinensis.</title>
        <authorList>
            <person name="Yang X."/>
            <person name="Kang M."/>
            <person name="Yang Y."/>
            <person name="Xiong H."/>
            <person name="Wang M."/>
            <person name="Zhang Z."/>
            <person name="Wang Z."/>
            <person name="Wu H."/>
            <person name="Ma T."/>
            <person name="Liu J."/>
            <person name="Xi Z."/>
        </authorList>
    </citation>
    <scope>NUCLEOTIDE SEQUENCE [LARGE SCALE GENOMIC DNA]</scope>
    <source>
        <strain evidence="1">J267</strain>
        <tissue evidence="1">Leaf</tissue>
    </source>
</reference>
<organism evidence="1 2">
    <name type="scientific">Nyssa sinensis</name>
    <dbReference type="NCBI Taxonomy" id="561372"/>
    <lineage>
        <taxon>Eukaryota</taxon>
        <taxon>Viridiplantae</taxon>
        <taxon>Streptophyta</taxon>
        <taxon>Embryophyta</taxon>
        <taxon>Tracheophyta</taxon>
        <taxon>Spermatophyta</taxon>
        <taxon>Magnoliopsida</taxon>
        <taxon>eudicotyledons</taxon>
        <taxon>Gunneridae</taxon>
        <taxon>Pentapetalae</taxon>
        <taxon>asterids</taxon>
        <taxon>Cornales</taxon>
        <taxon>Nyssaceae</taxon>
        <taxon>Nyssa</taxon>
    </lineage>
</organism>